<gene>
    <name evidence="14" type="primary">bla</name>
    <name evidence="14" type="ORF">D0907_09110</name>
</gene>
<dbReference type="AlphaFoldDB" id="A0AAD0RZL0"/>
<evidence type="ECO:0000256" key="6">
    <source>
        <dbReference type="ARBA" id="ARBA00012865"/>
    </source>
</evidence>
<evidence type="ECO:0000256" key="11">
    <source>
        <dbReference type="ARBA" id="ARBA00022833"/>
    </source>
</evidence>
<feature type="domain" description="Metallo-beta-lactamase" evidence="13">
    <location>
        <begin position="58"/>
        <end position="230"/>
    </location>
</feature>
<protein>
    <recommendedName>
        <fullName evidence="6">beta-lactamase</fullName>
        <ecNumber evidence="6">3.5.2.6</ecNumber>
    </recommendedName>
</protein>
<dbReference type="Proteomes" id="UP000264605">
    <property type="component" value="Chromosome"/>
</dbReference>
<keyword evidence="11" id="KW-0862">Zinc</keyword>
<dbReference type="InterPro" id="IPR058199">
    <property type="entry name" value="BlaB//VIM/IMP-1"/>
</dbReference>
<accession>A0AAD0RZL0</accession>
<dbReference type="GO" id="GO:0017001">
    <property type="term" value="P:antibiotic catabolic process"/>
    <property type="evidence" value="ECO:0007669"/>
    <property type="project" value="UniProtKB-ARBA"/>
</dbReference>
<evidence type="ECO:0000256" key="2">
    <source>
        <dbReference type="ARBA" id="ARBA00001947"/>
    </source>
</evidence>
<dbReference type="PANTHER" id="PTHR42951">
    <property type="entry name" value="METALLO-BETA-LACTAMASE DOMAIN-CONTAINING"/>
    <property type="match status" value="1"/>
</dbReference>
<dbReference type="Pfam" id="PF00753">
    <property type="entry name" value="Lactamase_B"/>
    <property type="match status" value="1"/>
</dbReference>
<dbReference type="SMART" id="SM00849">
    <property type="entry name" value="Lactamase_B"/>
    <property type="match status" value="1"/>
</dbReference>
<dbReference type="RefSeq" id="WP_118844353.1">
    <property type="nucleotide sequence ID" value="NZ_CP032090.1"/>
</dbReference>
<evidence type="ECO:0000313" key="14">
    <source>
        <dbReference type="EMBL" id="AXV65419.1"/>
    </source>
</evidence>
<organism evidence="14 15">
    <name type="scientific">Pseudoalteromonas lipolytica</name>
    <dbReference type="NCBI Taxonomy" id="570156"/>
    <lineage>
        <taxon>Bacteria</taxon>
        <taxon>Pseudomonadati</taxon>
        <taxon>Pseudomonadota</taxon>
        <taxon>Gammaproteobacteria</taxon>
        <taxon>Alteromonadales</taxon>
        <taxon>Pseudoalteromonadaceae</taxon>
        <taxon>Pseudoalteromonas</taxon>
    </lineage>
</organism>
<reference evidence="14 15" key="1">
    <citation type="submission" date="2018-08" db="EMBL/GenBank/DDBJ databases">
        <title>Draft genome sequence of Pseudoalteromonas donghaensis HJ51.</title>
        <authorList>
            <person name="Oh J."/>
            <person name="Roh D."/>
        </authorList>
    </citation>
    <scope>NUCLEOTIDE SEQUENCE [LARGE SCALE GENOMIC DNA]</scope>
    <source>
        <strain evidence="14 15">HJ51</strain>
    </source>
</reference>
<dbReference type="KEGG" id="pdj:D0907_09110"/>
<comment type="catalytic activity">
    <reaction evidence="1">
        <text>a beta-lactam + H2O = a substituted beta-amino acid</text>
        <dbReference type="Rhea" id="RHEA:20401"/>
        <dbReference type="ChEBI" id="CHEBI:15377"/>
        <dbReference type="ChEBI" id="CHEBI:35627"/>
        <dbReference type="ChEBI" id="CHEBI:140347"/>
        <dbReference type="EC" id="3.5.2.6"/>
    </reaction>
</comment>
<keyword evidence="9" id="KW-0574">Periplasm</keyword>
<dbReference type="InterPro" id="IPR050855">
    <property type="entry name" value="NDM-1-like"/>
</dbReference>
<dbReference type="GeneID" id="99505618"/>
<comment type="subunit">
    <text evidence="5">Monomer.</text>
</comment>
<keyword evidence="8" id="KW-0732">Signal</keyword>
<dbReference type="InterPro" id="IPR036866">
    <property type="entry name" value="RibonucZ/Hydroxyglut_hydro"/>
</dbReference>
<comment type="cofactor">
    <cofactor evidence="2">
        <name>Zn(2+)</name>
        <dbReference type="ChEBI" id="CHEBI:29105"/>
    </cofactor>
</comment>
<keyword evidence="10" id="KW-0378">Hydrolase</keyword>
<dbReference type="Gene3D" id="3.60.15.10">
    <property type="entry name" value="Ribonuclease Z/Hydroxyacylglutathione hydrolase-like"/>
    <property type="match status" value="1"/>
</dbReference>
<keyword evidence="12" id="KW-0046">Antibiotic resistance</keyword>
<evidence type="ECO:0000256" key="12">
    <source>
        <dbReference type="ARBA" id="ARBA00023251"/>
    </source>
</evidence>
<dbReference type="NCBIfam" id="NF012229">
    <property type="entry name" value="bla_class_B_core"/>
    <property type="match status" value="1"/>
</dbReference>
<dbReference type="InterPro" id="IPR049721">
    <property type="entry name" value="VIM-1/2_MBL"/>
</dbReference>
<comment type="similarity">
    <text evidence="4">Belongs to the metallo-beta-lactamase superfamily. Class-B beta-lactamase family.</text>
</comment>
<comment type="subcellular location">
    <subcellularLocation>
        <location evidence="3">Periplasm</location>
    </subcellularLocation>
</comment>
<dbReference type="SUPFAM" id="SSF56281">
    <property type="entry name" value="Metallo-hydrolase/oxidoreductase"/>
    <property type="match status" value="1"/>
</dbReference>
<dbReference type="InterPro" id="IPR001279">
    <property type="entry name" value="Metallo-B-lactamas"/>
</dbReference>
<evidence type="ECO:0000256" key="3">
    <source>
        <dbReference type="ARBA" id="ARBA00004418"/>
    </source>
</evidence>
<dbReference type="NCBIfam" id="NF033088">
    <property type="entry name" value="bla_subclass_B1"/>
    <property type="match status" value="1"/>
</dbReference>
<dbReference type="EMBL" id="CP032090">
    <property type="protein sequence ID" value="AXV65419.1"/>
    <property type="molecule type" value="Genomic_DNA"/>
</dbReference>
<evidence type="ECO:0000256" key="1">
    <source>
        <dbReference type="ARBA" id="ARBA00001526"/>
    </source>
</evidence>
<evidence type="ECO:0000256" key="8">
    <source>
        <dbReference type="ARBA" id="ARBA00022729"/>
    </source>
</evidence>
<evidence type="ECO:0000256" key="10">
    <source>
        <dbReference type="ARBA" id="ARBA00022801"/>
    </source>
</evidence>
<dbReference type="EC" id="3.5.2.6" evidence="6"/>
<name>A0AAD0RZL0_9GAMM</name>
<evidence type="ECO:0000256" key="7">
    <source>
        <dbReference type="ARBA" id="ARBA00022723"/>
    </source>
</evidence>
<evidence type="ECO:0000259" key="13">
    <source>
        <dbReference type="SMART" id="SM00849"/>
    </source>
</evidence>
<evidence type="ECO:0000313" key="15">
    <source>
        <dbReference type="Proteomes" id="UP000264605"/>
    </source>
</evidence>
<dbReference type="CDD" id="cd16303">
    <property type="entry name" value="VIM_type_MBL-B1"/>
    <property type="match status" value="1"/>
</dbReference>
<evidence type="ECO:0000256" key="9">
    <source>
        <dbReference type="ARBA" id="ARBA00022764"/>
    </source>
</evidence>
<proteinExistence type="inferred from homology"/>
<dbReference type="PANTHER" id="PTHR42951:SF4">
    <property type="entry name" value="ACYL-COENZYME A THIOESTERASE MBLAC2"/>
    <property type="match status" value="1"/>
</dbReference>
<sequence length="251" mass="27790">MMIFKRILGVLFFVVCGVFTQSSLANIHAENEVFITKIDEGVWLHTSFYVYPNGTTFPSNGLIVREGQSLTLIDTAWGELQTQQLLSVINTEINLPITKALVTHAHADRASGVDVLEARGIKVYSHPLTQQLTIEQGTAVPNNVITELATVGAQVKFGSLNVFFPGPGHAMDNIMVWLPDKRILYAGCAVRALQSNYVGNMAHGDIHSWLKITQQLKNDYQKLRRVVPGHGEIGGYDLLSHTEKLILNQLK</sequence>
<keyword evidence="7" id="KW-0479">Metal-binding</keyword>
<evidence type="ECO:0000256" key="4">
    <source>
        <dbReference type="ARBA" id="ARBA00005250"/>
    </source>
</evidence>
<evidence type="ECO:0000256" key="5">
    <source>
        <dbReference type="ARBA" id="ARBA00011245"/>
    </source>
</evidence>